<evidence type="ECO:0000313" key="2">
    <source>
        <dbReference type="WBParaSite" id="sdigi.contig4.g596.t1"/>
    </source>
</evidence>
<name>A0A915PSW1_9BILA</name>
<proteinExistence type="predicted"/>
<dbReference type="AlphaFoldDB" id="A0A915PSW1"/>
<dbReference type="WBParaSite" id="sdigi.contig4.g596.t1">
    <property type="protein sequence ID" value="sdigi.contig4.g596.t1"/>
    <property type="gene ID" value="sdigi.contig4.g596"/>
</dbReference>
<organism evidence="1 2">
    <name type="scientific">Setaria digitata</name>
    <dbReference type="NCBI Taxonomy" id="48799"/>
    <lineage>
        <taxon>Eukaryota</taxon>
        <taxon>Metazoa</taxon>
        <taxon>Ecdysozoa</taxon>
        <taxon>Nematoda</taxon>
        <taxon>Chromadorea</taxon>
        <taxon>Rhabditida</taxon>
        <taxon>Spirurina</taxon>
        <taxon>Spiruromorpha</taxon>
        <taxon>Filarioidea</taxon>
        <taxon>Setariidae</taxon>
        <taxon>Setaria</taxon>
    </lineage>
</organism>
<reference evidence="2" key="1">
    <citation type="submission" date="2022-11" db="UniProtKB">
        <authorList>
            <consortium name="WormBaseParasite"/>
        </authorList>
    </citation>
    <scope>IDENTIFICATION</scope>
</reference>
<sequence>MSVWWSPVRRRVSHLCYVGPACTSSNRRGWLANASGRMMETFASTVGGAGRDRERWMGGTAAAVTADWLLSLVVPLPEGPSVSTGAAWRWVVCEVQCDVVYVACPFPRICLPIAWHEACRGVPLHTAIIITVTVDPGYNGHSHRSCPDRSGWDAMCVVLLCGHSTLPNSPPQVTWSGAVHGPTTLVTCISWALSIHLEPVTDILLIVDLGSFIDMLKWHLAVSLSSS</sequence>
<evidence type="ECO:0000313" key="1">
    <source>
        <dbReference type="Proteomes" id="UP000887581"/>
    </source>
</evidence>
<dbReference type="Proteomes" id="UP000887581">
    <property type="component" value="Unplaced"/>
</dbReference>
<protein>
    <submittedName>
        <fullName evidence="2">Uncharacterized protein</fullName>
    </submittedName>
</protein>
<keyword evidence="1" id="KW-1185">Reference proteome</keyword>
<accession>A0A915PSW1</accession>